<feature type="compositionally biased region" description="Low complexity" evidence="1">
    <location>
        <begin position="1010"/>
        <end position="1027"/>
    </location>
</feature>
<dbReference type="EMBL" id="AGNL01045276">
    <property type="protein sequence ID" value="EJK48933.1"/>
    <property type="molecule type" value="Genomic_DNA"/>
</dbReference>
<feature type="region of interest" description="Disordered" evidence="1">
    <location>
        <begin position="987"/>
        <end position="1027"/>
    </location>
</feature>
<accession>K0R6F2</accession>
<comment type="caution">
    <text evidence="3">The sequence shown here is derived from an EMBL/GenBank/DDBJ whole genome shotgun (WGS) entry which is preliminary data.</text>
</comment>
<dbReference type="AlphaFoldDB" id="K0R6F2"/>
<dbReference type="Proteomes" id="UP000266841">
    <property type="component" value="Unassembled WGS sequence"/>
</dbReference>
<keyword evidence="2" id="KW-1133">Transmembrane helix</keyword>
<protein>
    <submittedName>
        <fullName evidence="3">Uncharacterized protein</fullName>
    </submittedName>
</protein>
<keyword evidence="2" id="KW-0472">Membrane</keyword>
<evidence type="ECO:0000256" key="1">
    <source>
        <dbReference type="SAM" id="MobiDB-lite"/>
    </source>
</evidence>
<keyword evidence="4" id="KW-1185">Reference proteome</keyword>
<feature type="region of interest" description="Disordered" evidence="1">
    <location>
        <begin position="903"/>
        <end position="957"/>
    </location>
</feature>
<feature type="transmembrane region" description="Helical" evidence="2">
    <location>
        <begin position="203"/>
        <end position="223"/>
    </location>
</feature>
<feature type="non-terminal residue" evidence="3">
    <location>
        <position position="1027"/>
    </location>
</feature>
<keyword evidence="2" id="KW-0812">Transmembrane</keyword>
<proteinExistence type="predicted"/>
<evidence type="ECO:0000313" key="3">
    <source>
        <dbReference type="EMBL" id="EJK48933.1"/>
    </source>
</evidence>
<feature type="compositionally biased region" description="Gly residues" evidence="1">
    <location>
        <begin position="924"/>
        <end position="936"/>
    </location>
</feature>
<evidence type="ECO:0000313" key="4">
    <source>
        <dbReference type="Proteomes" id="UP000266841"/>
    </source>
</evidence>
<name>K0R6F2_THAOC</name>
<sequence>MQSNGSSGGDATKPTISLSDDVESAPGPHPAILDGSLQKKATTVEPILDSDDTPRPAVYYVDGEDDARERKLEQGTGTSRPSKIAVTHQRDRVSRLVDESLLTCTEIDRINRETPDQMGNQLAMAQSGLSLVGEDRLTNSSDEDEENQSYGSVSVGNFEEPVVPIDADLEVGDYLVEAYIVPDETVYEATPTQPWFEQRKMKLMIAAILALLAVLAVSLSVAFTREPVLQTNEPTFSPAPSASSTSLPSISSAPSLSCESKVLATKKQFDLLQKPEDIKDVKVSIDGVDAAVVWHDGKPQAKLYVYFFQLSERRRDWDQTAFFQEDLTTALGKDDFDVSMSGNVAVVGVFPQNRTITYRRRGNNWEESIRMNLPDMTSFSFRDGLLVVTAGVCNLITSCMGSASFFKQRDGNWQKTDEMTTDDGDYFDVLIDVDLVVLRYRTGLREDDCSSSFYKLNEGKIVMHDQRPIKGCGQMVLQEGMLAHAVDGGVVMHEEDGSAFVAYDYFTPGKATVSELELSLHNNVLAVADDYDIKFFLSGTGEDAKNWTEIIELDFFNAGLFYDSFDVFGGFLAVVEGNEVFTFDLSRFICSGSIVMIRIQYDYYPGDTSYKLKKILSGEGQETEVASRSGSVAVQDENYDESICLGYGLYSFSFHDFYGDGFRGEYSLTLVSGETIIKRENGLRSLYGEEVLFRLPFDRETLDVRMIGSDGLVMPSVPVTVPLTFQVVVSGNVTAEEMATPGDETRQSLLLAVTLWSDAVARGYFDAGAGQRKEKRKKGNGRPRDGARGLRRLGGPGGHADGRELIGFASPLIASPPTDVSIVEDECWGSIVLAPGDRCLLVTANLTLTLVDEPDGAAEPATAHFLGEFERDVTTGLFYLYVPEDDRGVIKAVILEPPKAAAELPTGGPAMPPSGPVPVDPGDGDGGGDPGEGGGTSDFADLLKGLEGDQTPEKSGGNAGAIAAGVLVPLAVLAAAGLFVMRRRRTGRTLRQFGSKKGRDPADDLGGARYGSRGSGRSFSAGSESDG</sequence>
<feature type="transmembrane region" description="Helical" evidence="2">
    <location>
        <begin position="959"/>
        <end position="981"/>
    </location>
</feature>
<feature type="region of interest" description="Disordered" evidence="1">
    <location>
        <begin position="770"/>
        <end position="798"/>
    </location>
</feature>
<feature type="compositionally biased region" description="Pro residues" evidence="1">
    <location>
        <begin position="910"/>
        <end position="919"/>
    </location>
</feature>
<reference evidence="3 4" key="1">
    <citation type="journal article" date="2012" name="Genome Biol.">
        <title>Genome and low-iron response of an oceanic diatom adapted to chronic iron limitation.</title>
        <authorList>
            <person name="Lommer M."/>
            <person name="Specht M."/>
            <person name="Roy A.S."/>
            <person name="Kraemer L."/>
            <person name="Andreson R."/>
            <person name="Gutowska M.A."/>
            <person name="Wolf J."/>
            <person name="Bergner S.V."/>
            <person name="Schilhabel M.B."/>
            <person name="Klostermeier U.C."/>
            <person name="Beiko R.G."/>
            <person name="Rosenstiel P."/>
            <person name="Hippler M."/>
            <person name="Laroche J."/>
        </authorList>
    </citation>
    <scope>NUCLEOTIDE SEQUENCE [LARGE SCALE GENOMIC DNA]</scope>
    <source>
        <strain evidence="3 4">CCMP1005</strain>
    </source>
</reference>
<organism evidence="3 4">
    <name type="scientific">Thalassiosira oceanica</name>
    <name type="common">Marine diatom</name>
    <dbReference type="NCBI Taxonomy" id="159749"/>
    <lineage>
        <taxon>Eukaryota</taxon>
        <taxon>Sar</taxon>
        <taxon>Stramenopiles</taxon>
        <taxon>Ochrophyta</taxon>
        <taxon>Bacillariophyta</taxon>
        <taxon>Coscinodiscophyceae</taxon>
        <taxon>Thalassiosirophycidae</taxon>
        <taxon>Thalassiosirales</taxon>
        <taxon>Thalassiosiraceae</taxon>
        <taxon>Thalassiosira</taxon>
    </lineage>
</organism>
<evidence type="ECO:0000256" key="2">
    <source>
        <dbReference type="SAM" id="Phobius"/>
    </source>
</evidence>
<gene>
    <name evidence="3" type="ORF">THAOC_32231</name>
</gene>
<feature type="region of interest" description="Disordered" evidence="1">
    <location>
        <begin position="1"/>
        <end position="84"/>
    </location>
</feature>